<gene>
    <name evidence="2" type="ORF">pipiens_007993</name>
</gene>
<dbReference type="Pfam" id="PF21787">
    <property type="entry name" value="TNP-like_RNaseH_N"/>
    <property type="match status" value="1"/>
</dbReference>
<dbReference type="Proteomes" id="UP001562425">
    <property type="component" value="Unassembled WGS sequence"/>
</dbReference>
<dbReference type="EMBL" id="JBEHCU010005474">
    <property type="protein sequence ID" value="KAL1399701.1"/>
    <property type="molecule type" value="Genomic_DNA"/>
</dbReference>
<sequence>MGLKAEPDERRRFLGDYWTDPHRTAFGISFEKLNACYNVSYGTDCSKWVTFCKNKELEEAFQGGGVAAVRCRKVCADHFRETDFVNPRNKSQGIRAFALPAEHHTAGIVHEAETDDVILRCKLPPGQREAQEVSFTLPADEFETCFVETLSIEGGRSPASVGAYQSIETVWNGHELGIDDAVLRDPLPPDKKENEHTLPADEFEACFVETLSIEGGRSPASVGAYQSIETVWNGHELGIDDAVLRDPLPPDKKENEHTLPADEFEACFVETLSIEGGRSPASVGAYQSIETVWNGHELGIDDAVLRDPLPPDRMENEHTFSSNEIETCIYKELSIEGGRSPVSVGDYEAMDTVQNSHELEIDDAVLRDPLPPDEKKNEHTFPADEFENFFVEALSIEGGRSPASVGAYQAIETVWNGLELGIDDAVLRDPLPPDEKKNEHTFPADEFENFFVEALSIEGGRSPASVGAYQAIETVWNGHELGIDDAVLRDPLPPDGKKNEHTLPADEFEACFVETLSIEGGRSPASVGDCQAVETALKPQARKRTRLEIQNQSFKVLPTESGLDHATNDQGHQVHKRARQDGLLFYNVQKELPDDSGLGFASVYDVQADETLWGNISTCSEVKLNNKVVGQELLTAVDNDLTQENEFLKMRLEQSFPSDGKQRKFEKNKPLKLATEAVAVVVSSLSSLDSSRWEHEETSKRFKVPIGYLLAHHTMGSQAQMSMLEDVVEQLESRGLFPLVVTVDQCQTNMKMAREAGVTKTNPVIRAENESKKLTIKQRKPNYIQGFINNILAIRWLWTRLATELEFEHFCTNYVSSDTVENFNSDLRRKCGRNDAPNAYQYASAFKYSAISATEKLAEGSNCEQDNAQPLLGDADIVSNVKHTEPLINYEYDFEPLDESYERGYTLKELNGLMYIVGYAALKIPHKRCRKYLCIQNDPEAHNELLHKFCKLKQASIYPSTKLYEIGLQAFNAYKQKFNRFLYQNRRNVKARLKEYLSFEKYEKYTCEACFGMIIDKIFNILIKSFLKEIRIALKKKNAAKRDTTAAKRNRKAIKMDLP</sequence>
<feature type="domain" description="Transposable element P transposase-like RNase H" evidence="1">
    <location>
        <begin position="700"/>
        <end position="756"/>
    </location>
</feature>
<reference evidence="2 3" key="1">
    <citation type="submission" date="2024-05" db="EMBL/GenBank/DDBJ databases">
        <title>Culex pipiens pipiens assembly and annotation.</title>
        <authorList>
            <person name="Alout H."/>
            <person name="Durand T."/>
        </authorList>
    </citation>
    <scope>NUCLEOTIDE SEQUENCE [LARGE SCALE GENOMIC DNA]</scope>
    <source>
        <strain evidence="2">HA-2024</strain>
        <tissue evidence="2">Whole body</tissue>
    </source>
</reference>
<name>A0ABD1DJ24_CULPP</name>
<proteinExistence type="predicted"/>
<evidence type="ECO:0000313" key="2">
    <source>
        <dbReference type="EMBL" id="KAL1399701.1"/>
    </source>
</evidence>
<dbReference type="AlphaFoldDB" id="A0ABD1DJ24"/>
<dbReference type="InterPro" id="IPR048365">
    <property type="entry name" value="TNP-like_RNaseH_N"/>
</dbReference>
<keyword evidence="3" id="KW-1185">Reference proteome</keyword>
<evidence type="ECO:0000313" key="3">
    <source>
        <dbReference type="Proteomes" id="UP001562425"/>
    </source>
</evidence>
<comment type="caution">
    <text evidence="2">The sequence shown here is derived from an EMBL/GenBank/DDBJ whole genome shotgun (WGS) entry which is preliminary data.</text>
</comment>
<protein>
    <recommendedName>
        <fullName evidence="1">Transposable element P transposase-like RNase H domain-containing protein</fullName>
    </recommendedName>
</protein>
<accession>A0ABD1DJ24</accession>
<evidence type="ECO:0000259" key="1">
    <source>
        <dbReference type="Pfam" id="PF21787"/>
    </source>
</evidence>
<organism evidence="2 3">
    <name type="scientific">Culex pipiens pipiens</name>
    <name type="common">Northern house mosquito</name>
    <dbReference type="NCBI Taxonomy" id="38569"/>
    <lineage>
        <taxon>Eukaryota</taxon>
        <taxon>Metazoa</taxon>
        <taxon>Ecdysozoa</taxon>
        <taxon>Arthropoda</taxon>
        <taxon>Hexapoda</taxon>
        <taxon>Insecta</taxon>
        <taxon>Pterygota</taxon>
        <taxon>Neoptera</taxon>
        <taxon>Endopterygota</taxon>
        <taxon>Diptera</taxon>
        <taxon>Nematocera</taxon>
        <taxon>Culicoidea</taxon>
        <taxon>Culicidae</taxon>
        <taxon>Culicinae</taxon>
        <taxon>Culicini</taxon>
        <taxon>Culex</taxon>
        <taxon>Culex</taxon>
    </lineage>
</organism>